<dbReference type="EMBL" id="JAZEWV010000002">
    <property type="protein sequence ID" value="MEE4541337.1"/>
    <property type="molecule type" value="Genomic_DNA"/>
</dbReference>
<keyword evidence="2" id="KW-1185">Reference proteome</keyword>
<protein>
    <submittedName>
        <fullName evidence="1">Uncharacterized protein</fullName>
    </submittedName>
</protein>
<proteinExistence type="predicted"/>
<comment type="caution">
    <text evidence="1">The sequence shown here is derived from an EMBL/GenBank/DDBJ whole genome shotgun (WGS) entry which is preliminary data.</text>
</comment>
<gene>
    <name evidence="1" type="ORF">V2S66_05075</name>
</gene>
<reference evidence="1 2" key="1">
    <citation type="submission" date="2023-12" db="EMBL/GenBank/DDBJ databases">
        <title>Streptomyces sp. V4-01.</title>
        <authorList>
            <person name="Somphong A."/>
            <person name="Phongsopitanun W."/>
        </authorList>
    </citation>
    <scope>NUCLEOTIDE SEQUENCE [LARGE SCALE GENOMIC DNA]</scope>
    <source>
        <strain evidence="1 2">V4-01</strain>
    </source>
</reference>
<evidence type="ECO:0000313" key="1">
    <source>
        <dbReference type="EMBL" id="MEE4541337.1"/>
    </source>
</evidence>
<sequence length="58" mass="6459">MATTQPRCGALTKAGSRCRKLAVKGTSRCAEHQGEWSAYEAAKRRQATPRKKAIKRKK</sequence>
<dbReference type="RefSeq" id="WP_330793204.1">
    <property type="nucleotide sequence ID" value="NZ_JAZEWV010000002.1"/>
</dbReference>
<name>A0ABU7P686_9ACTN</name>
<accession>A0ABU7P686</accession>
<evidence type="ECO:0000313" key="2">
    <source>
        <dbReference type="Proteomes" id="UP001344658"/>
    </source>
</evidence>
<dbReference type="Proteomes" id="UP001344658">
    <property type="component" value="Unassembled WGS sequence"/>
</dbReference>
<organism evidence="1 2">
    <name type="scientific">Actinacidiphila polyblastidii</name>
    <dbReference type="NCBI Taxonomy" id="3110430"/>
    <lineage>
        <taxon>Bacteria</taxon>
        <taxon>Bacillati</taxon>
        <taxon>Actinomycetota</taxon>
        <taxon>Actinomycetes</taxon>
        <taxon>Kitasatosporales</taxon>
        <taxon>Streptomycetaceae</taxon>
        <taxon>Actinacidiphila</taxon>
    </lineage>
</organism>